<dbReference type="Gramene" id="QL05p075073:mrna">
    <property type="protein sequence ID" value="QL05p075073:mrna"/>
    <property type="gene ID" value="QL05p075073"/>
</dbReference>
<reference evidence="2" key="2">
    <citation type="submission" date="2021-01" db="UniProtKB">
        <authorList>
            <consortium name="EnsemblPlants"/>
        </authorList>
    </citation>
    <scope>IDENTIFICATION</scope>
</reference>
<dbReference type="Proteomes" id="UP000594261">
    <property type="component" value="Chromosome 5"/>
</dbReference>
<keyword evidence="1" id="KW-0472">Membrane</keyword>
<evidence type="ECO:0000313" key="2">
    <source>
        <dbReference type="EnsemblPlants" id="QL05p075073:mrna"/>
    </source>
</evidence>
<keyword evidence="3" id="KW-1185">Reference proteome</keyword>
<keyword evidence="1" id="KW-0812">Transmembrane</keyword>
<evidence type="ECO:0000256" key="1">
    <source>
        <dbReference type="SAM" id="Phobius"/>
    </source>
</evidence>
<organism evidence="2 3">
    <name type="scientific">Quercus lobata</name>
    <name type="common">Valley oak</name>
    <dbReference type="NCBI Taxonomy" id="97700"/>
    <lineage>
        <taxon>Eukaryota</taxon>
        <taxon>Viridiplantae</taxon>
        <taxon>Streptophyta</taxon>
        <taxon>Embryophyta</taxon>
        <taxon>Tracheophyta</taxon>
        <taxon>Spermatophyta</taxon>
        <taxon>Magnoliopsida</taxon>
        <taxon>eudicotyledons</taxon>
        <taxon>Gunneridae</taxon>
        <taxon>Pentapetalae</taxon>
        <taxon>rosids</taxon>
        <taxon>fabids</taxon>
        <taxon>Fagales</taxon>
        <taxon>Fagaceae</taxon>
        <taxon>Quercus</taxon>
    </lineage>
</organism>
<sequence length="71" mass="7963">MENTTLVLNNSITNDSCAVDINLGALGSVLWTTLLIVFVIVFGSWRRQSHSLMLKYSIRVSYILSTFNDPI</sequence>
<evidence type="ECO:0000313" key="3">
    <source>
        <dbReference type="Proteomes" id="UP000594261"/>
    </source>
</evidence>
<proteinExistence type="predicted"/>
<dbReference type="EMBL" id="LRBV02000005">
    <property type="status" value="NOT_ANNOTATED_CDS"/>
    <property type="molecule type" value="Genomic_DNA"/>
</dbReference>
<keyword evidence="1" id="KW-1133">Transmembrane helix</keyword>
<dbReference type="EnsemblPlants" id="QL05p075073:mrna">
    <property type="protein sequence ID" value="QL05p075073:mrna"/>
    <property type="gene ID" value="QL05p075073"/>
</dbReference>
<dbReference type="AlphaFoldDB" id="A0A7N2LRY1"/>
<protein>
    <submittedName>
        <fullName evidence="2">Uncharacterized protein</fullName>
    </submittedName>
</protein>
<name>A0A7N2LRY1_QUELO</name>
<reference evidence="2 3" key="1">
    <citation type="journal article" date="2016" name="G3 (Bethesda)">
        <title>First Draft Assembly and Annotation of the Genome of a California Endemic Oak Quercus lobata Nee (Fagaceae).</title>
        <authorList>
            <person name="Sork V.L."/>
            <person name="Fitz-Gibbon S.T."/>
            <person name="Puiu D."/>
            <person name="Crepeau M."/>
            <person name="Gugger P.F."/>
            <person name="Sherman R."/>
            <person name="Stevens K."/>
            <person name="Langley C.H."/>
            <person name="Pellegrini M."/>
            <person name="Salzberg S.L."/>
        </authorList>
    </citation>
    <scope>NUCLEOTIDE SEQUENCE [LARGE SCALE GENOMIC DNA]</scope>
    <source>
        <strain evidence="2 3">cv. SW786</strain>
    </source>
</reference>
<accession>A0A7N2LRY1</accession>
<feature type="transmembrane region" description="Helical" evidence="1">
    <location>
        <begin position="23"/>
        <end position="45"/>
    </location>
</feature>
<dbReference type="InParanoid" id="A0A7N2LRY1"/>